<dbReference type="NCBIfam" id="NF045524">
    <property type="entry name" value="MXAN_6640_HExxH"/>
    <property type="match status" value="1"/>
</dbReference>
<dbReference type="AlphaFoldDB" id="A0A6M1T5R7"/>
<reference evidence="3 4" key="1">
    <citation type="submission" date="2020-02" db="EMBL/GenBank/DDBJ databases">
        <title>Aliifodinibius halophilus 2W32, complete genome.</title>
        <authorList>
            <person name="Li Y."/>
            <person name="Wu S."/>
        </authorList>
    </citation>
    <scope>NUCLEOTIDE SEQUENCE [LARGE SCALE GENOMIC DNA]</scope>
    <source>
        <strain evidence="3 4">2W32</strain>
    </source>
</reference>
<dbReference type="RefSeq" id="WP_165268538.1">
    <property type="nucleotide sequence ID" value="NZ_JAALLS010000011.1"/>
</dbReference>
<dbReference type="Gene3D" id="2.60.40.4070">
    <property type="match status" value="1"/>
</dbReference>
<comment type="caution">
    <text evidence="3">The sequence shown here is derived from an EMBL/GenBank/DDBJ whole genome shotgun (WGS) entry which is preliminary data.</text>
</comment>
<keyword evidence="4" id="KW-1185">Reference proteome</keyword>
<name>A0A6M1T5R7_9BACT</name>
<keyword evidence="1" id="KW-0732">Signal</keyword>
<gene>
    <name evidence="3" type="ORF">G3569_09625</name>
</gene>
<evidence type="ECO:0000313" key="4">
    <source>
        <dbReference type="Proteomes" id="UP000479132"/>
    </source>
</evidence>
<feature type="chain" id="PRO_5026755644" evidence="1">
    <location>
        <begin position="24"/>
        <end position="586"/>
    </location>
</feature>
<feature type="domain" description="Secretion system C-terminal sorting" evidence="2">
    <location>
        <begin position="508"/>
        <end position="584"/>
    </location>
</feature>
<accession>A0A6M1T5R7</accession>
<sequence>MKFLAHSFVLVLLLSGLALTANAQQNAIRAHDHSPYTKIDRAYQEGKLSLDQKILYKFYATNSAQKLPPKLKEESQLPIKCGTPAISDFIKNRDQLSASTIQKVKSMMGSSSMQASETYDSPDGNFTIHYETSGEHAVPAADENNNNTPDYVEEVATAADSSYRHEVQNLGYSDPIPPLGTYDVEIRNLSSYYGETRVPSPYGGESYIRIENDFSEGFPPNDDPEGDQLGAVKVTMAHEFKHAVQYEATKWQGESDRWAEMDATLMEEVVYDVVNDYYNYLDSNASIFNNPQSSFYPGSYYHVSWALYFEEKFGSQFWVNTWDTIKSNPQGVTLIEAITNELGGTSEYTANYIQSQLWHFASGSEKTVPNYGFEESASYPKPRISYNFTGEDSLNLPKNQTDLLQPLSAKYIEVTPSLFEGFVGIELTDVSIPAMGAGVIAYFKDGTTKQLLLPANGQNAISHKTNWAWQDLKKVGVVVANGSETKHTTYKIFVRNVYPDKIQLSQNYPNPFNNQTLIEYILPQRSSVKLEVYDILGRKVRSLVDENKNEGIHSEFFNTSDLASGIYFYRLQTDEKVKTKKMTIIK</sequence>
<dbReference type="Pfam" id="PF18962">
    <property type="entry name" value="Por_Secre_tail"/>
    <property type="match status" value="1"/>
</dbReference>
<dbReference type="EMBL" id="JAALLS010000011">
    <property type="protein sequence ID" value="NGP88615.1"/>
    <property type="molecule type" value="Genomic_DNA"/>
</dbReference>
<organism evidence="3 4">
    <name type="scientific">Fodinibius halophilus</name>
    <dbReference type="NCBI Taxonomy" id="1736908"/>
    <lineage>
        <taxon>Bacteria</taxon>
        <taxon>Pseudomonadati</taxon>
        <taxon>Balneolota</taxon>
        <taxon>Balneolia</taxon>
        <taxon>Balneolales</taxon>
        <taxon>Balneolaceae</taxon>
        <taxon>Fodinibius</taxon>
    </lineage>
</organism>
<evidence type="ECO:0000256" key="1">
    <source>
        <dbReference type="SAM" id="SignalP"/>
    </source>
</evidence>
<protein>
    <submittedName>
        <fullName evidence="3">T9SS type A sorting domain-containing protein</fullName>
    </submittedName>
</protein>
<evidence type="ECO:0000313" key="3">
    <source>
        <dbReference type="EMBL" id="NGP88615.1"/>
    </source>
</evidence>
<evidence type="ECO:0000259" key="2">
    <source>
        <dbReference type="Pfam" id="PF18962"/>
    </source>
</evidence>
<proteinExistence type="predicted"/>
<dbReference type="InterPro" id="IPR026444">
    <property type="entry name" value="Secre_tail"/>
</dbReference>
<dbReference type="Proteomes" id="UP000479132">
    <property type="component" value="Unassembled WGS sequence"/>
</dbReference>
<feature type="signal peptide" evidence="1">
    <location>
        <begin position="1"/>
        <end position="23"/>
    </location>
</feature>
<dbReference type="NCBIfam" id="TIGR04183">
    <property type="entry name" value="Por_Secre_tail"/>
    <property type="match status" value="1"/>
</dbReference>